<keyword evidence="3" id="KW-1185">Reference proteome</keyword>
<protein>
    <submittedName>
        <fullName evidence="2">Uncharacterized protein</fullName>
    </submittedName>
</protein>
<dbReference type="Proteomes" id="UP001159427">
    <property type="component" value="Unassembled WGS sequence"/>
</dbReference>
<feature type="region of interest" description="Disordered" evidence="1">
    <location>
        <begin position="124"/>
        <end position="143"/>
    </location>
</feature>
<organism evidence="2 3">
    <name type="scientific">Porites evermanni</name>
    <dbReference type="NCBI Taxonomy" id="104178"/>
    <lineage>
        <taxon>Eukaryota</taxon>
        <taxon>Metazoa</taxon>
        <taxon>Cnidaria</taxon>
        <taxon>Anthozoa</taxon>
        <taxon>Hexacorallia</taxon>
        <taxon>Scleractinia</taxon>
        <taxon>Fungiina</taxon>
        <taxon>Poritidae</taxon>
        <taxon>Porites</taxon>
    </lineage>
</organism>
<proteinExistence type="predicted"/>
<evidence type="ECO:0000313" key="3">
    <source>
        <dbReference type="Proteomes" id="UP001159427"/>
    </source>
</evidence>
<feature type="non-terminal residue" evidence="2">
    <location>
        <position position="1"/>
    </location>
</feature>
<feature type="compositionally biased region" description="Polar residues" evidence="1">
    <location>
        <begin position="70"/>
        <end position="87"/>
    </location>
</feature>
<accession>A0ABN8PTX0</accession>
<name>A0ABN8PTX0_9CNID</name>
<reference evidence="2 3" key="1">
    <citation type="submission" date="2022-05" db="EMBL/GenBank/DDBJ databases">
        <authorList>
            <consortium name="Genoscope - CEA"/>
            <person name="William W."/>
        </authorList>
    </citation>
    <scope>NUCLEOTIDE SEQUENCE [LARGE SCALE GENOMIC DNA]</scope>
</reference>
<evidence type="ECO:0000256" key="1">
    <source>
        <dbReference type="SAM" id="MobiDB-lite"/>
    </source>
</evidence>
<dbReference type="EMBL" id="CALNXI010000944">
    <property type="protein sequence ID" value="CAH3148079.1"/>
    <property type="molecule type" value="Genomic_DNA"/>
</dbReference>
<feature type="non-terminal residue" evidence="2">
    <location>
        <position position="143"/>
    </location>
</feature>
<feature type="compositionally biased region" description="Low complexity" evidence="1">
    <location>
        <begin position="47"/>
        <end position="66"/>
    </location>
</feature>
<gene>
    <name evidence="2" type="ORF">PEVE_00044484</name>
</gene>
<sequence>ALRKFTQSWEKIKQAIYLKFDLPQNVFESPVMSQSTASQAVGQLYAPTTERLTTTSPTEGQSTTGPRTPPTENVQISSPTEGWSTVTPPYPKSKPTPVNHYAGAYNVPFEYYSGRKRGIFSTKYGRSVQSEDNIGAKSIDARK</sequence>
<comment type="caution">
    <text evidence="2">The sequence shown here is derived from an EMBL/GenBank/DDBJ whole genome shotgun (WGS) entry which is preliminary data.</text>
</comment>
<evidence type="ECO:0000313" key="2">
    <source>
        <dbReference type="EMBL" id="CAH3148079.1"/>
    </source>
</evidence>
<feature type="region of interest" description="Disordered" evidence="1">
    <location>
        <begin position="38"/>
        <end position="99"/>
    </location>
</feature>